<proteinExistence type="predicted"/>
<feature type="region of interest" description="Disordered" evidence="1">
    <location>
        <begin position="31"/>
        <end position="185"/>
    </location>
</feature>
<reference evidence="2 3" key="1">
    <citation type="journal article" date="2024" name="Commun. Biol.">
        <title>Comparative genomic analysis of thermophilic fungi reveals convergent evolutionary adaptations and gene losses.</title>
        <authorList>
            <person name="Steindorff A.S."/>
            <person name="Aguilar-Pontes M.V."/>
            <person name="Robinson A.J."/>
            <person name="Andreopoulos B."/>
            <person name="LaButti K."/>
            <person name="Kuo A."/>
            <person name="Mondo S."/>
            <person name="Riley R."/>
            <person name="Otillar R."/>
            <person name="Haridas S."/>
            <person name="Lipzen A."/>
            <person name="Grimwood J."/>
            <person name="Schmutz J."/>
            <person name="Clum A."/>
            <person name="Reid I.D."/>
            <person name="Moisan M.C."/>
            <person name="Butler G."/>
            <person name="Nguyen T.T.M."/>
            <person name="Dewar K."/>
            <person name="Conant G."/>
            <person name="Drula E."/>
            <person name="Henrissat B."/>
            <person name="Hansel C."/>
            <person name="Singer S."/>
            <person name="Hutchinson M.I."/>
            <person name="de Vries R.P."/>
            <person name="Natvig D.O."/>
            <person name="Powell A.J."/>
            <person name="Tsang A."/>
            <person name="Grigoriev I.V."/>
        </authorList>
    </citation>
    <scope>NUCLEOTIDE SEQUENCE [LARGE SCALE GENOMIC DNA]</scope>
    <source>
        <strain evidence="2 3">ATCC 24622</strain>
    </source>
</reference>
<comment type="caution">
    <text evidence="2">The sequence shown here is derived from an EMBL/GenBank/DDBJ whole genome shotgun (WGS) entry which is preliminary data.</text>
</comment>
<feature type="compositionally biased region" description="Basic and acidic residues" evidence="1">
    <location>
        <begin position="79"/>
        <end position="108"/>
    </location>
</feature>
<sequence>MPQRETRRAINPAISSGPSYRAYGAHFPAVSMRKRDGERPVSVSLPVPSGHVGDSRPSEGTRASVNETIAANVWHSRSRHDMVSRRERQGRTETLSHRDCPPDPEHARSLGRPTAPESRDRPLPKQEPCAPQPAPIPPGPTTTRPTTPRPTTPRPTTPRPTTPQPKRRRICLVRKASTKPPAGESSVAYIVADTPEQALPAAPGPKDAQPVPSASAASYDDYIPTHTPIPEVADSTWWRGLLQDLELDAYELKRRLSKLKRELSTAGRGLVLVFEEPSAQQRGNTPPTDGRRLMSPYDLHS</sequence>
<accession>A0ABR3VV49</accession>
<feature type="region of interest" description="Disordered" evidence="1">
    <location>
        <begin position="197"/>
        <end position="219"/>
    </location>
</feature>
<feature type="compositionally biased region" description="Polar residues" evidence="1">
    <location>
        <begin position="278"/>
        <end position="287"/>
    </location>
</feature>
<feature type="compositionally biased region" description="Pro residues" evidence="1">
    <location>
        <begin position="147"/>
        <end position="163"/>
    </location>
</feature>
<feature type="region of interest" description="Disordered" evidence="1">
    <location>
        <begin position="275"/>
        <end position="301"/>
    </location>
</feature>
<dbReference type="Proteomes" id="UP001586593">
    <property type="component" value="Unassembled WGS sequence"/>
</dbReference>
<evidence type="ECO:0000313" key="2">
    <source>
        <dbReference type="EMBL" id="KAL1845787.1"/>
    </source>
</evidence>
<keyword evidence="3" id="KW-1185">Reference proteome</keyword>
<dbReference type="EMBL" id="JAZHXJ010001077">
    <property type="protein sequence ID" value="KAL1845787.1"/>
    <property type="molecule type" value="Genomic_DNA"/>
</dbReference>
<evidence type="ECO:0000313" key="3">
    <source>
        <dbReference type="Proteomes" id="UP001586593"/>
    </source>
</evidence>
<organism evidence="2 3">
    <name type="scientific">Phialemonium thermophilum</name>
    <dbReference type="NCBI Taxonomy" id="223376"/>
    <lineage>
        <taxon>Eukaryota</taxon>
        <taxon>Fungi</taxon>
        <taxon>Dikarya</taxon>
        <taxon>Ascomycota</taxon>
        <taxon>Pezizomycotina</taxon>
        <taxon>Sordariomycetes</taxon>
        <taxon>Sordariomycetidae</taxon>
        <taxon>Cephalothecales</taxon>
        <taxon>Cephalothecaceae</taxon>
        <taxon>Phialemonium</taxon>
    </lineage>
</organism>
<gene>
    <name evidence="2" type="ORF">VTK73DRAFT_432</name>
</gene>
<protein>
    <submittedName>
        <fullName evidence="2">Uncharacterized protein</fullName>
    </submittedName>
</protein>
<name>A0ABR3VV49_9PEZI</name>
<feature type="compositionally biased region" description="Pro residues" evidence="1">
    <location>
        <begin position="130"/>
        <end position="140"/>
    </location>
</feature>
<evidence type="ECO:0000256" key="1">
    <source>
        <dbReference type="SAM" id="MobiDB-lite"/>
    </source>
</evidence>